<dbReference type="OrthoDB" id="10251048at2759"/>
<dbReference type="SUPFAM" id="SSF56784">
    <property type="entry name" value="HAD-like"/>
    <property type="match status" value="1"/>
</dbReference>
<evidence type="ECO:0000256" key="1">
    <source>
        <dbReference type="ARBA" id="ARBA00022729"/>
    </source>
</evidence>
<accession>A0A553NDI2</accession>
<dbReference type="STRING" id="6832.A0A553NDI2"/>
<protein>
    <recommendedName>
        <fullName evidence="2">Haloacid dehalogenase-like hydrolase domain-containing 5</fullName>
    </recommendedName>
</protein>
<dbReference type="InterPro" id="IPR006353">
    <property type="entry name" value="HAD-SF_hydro_IIA_CECR5"/>
</dbReference>
<gene>
    <name evidence="3" type="ORF">TCAL_00409</name>
</gene>
<dbReference type="EMBL" id="VCGU01000458">
    <property type="protein sequence ID" value="TRY63500.1"/>
    <property type="molecule type" value="Genomic_DNA"/>
</dbReference>
<dbReference type="Gene3D" id="3.40.50.1000">
    <property type="entry name" value="HAD superfamily/HAD-like"/>
    <property type="match status" value="2"/>
</dbReference>
<organism evidence="3 4">
    <name type="scientific">Tigriopus californicus</name>
    <name type="common">Marine copepod</name>
    <dbReference type="NCBI Taxonomy" id="6832"/>
    <lineage>
        <taxon>Eukaryota</taxon>
        <taxon>Metazoa</taxon>
        <taxon>Ecdysozoa</taxon>
        <taxon>Arthropoda</taxon>
        <taxon>Crustacea</taxon>
        <taxon>Multicrustacea</taxon>
        <taxon>Hexanauplia</taxon>
        <taxon>Copepoda</taxon>
        <taxon>Harpacticoida</taxon>
        <taxon>Harpacticidae</taxon>
        <taxon>Tigriopus</taxon>
    </lineage>
</organism>
<dbReference type="InterPro" id="IPR023214">
    <property type="entry name" value="HAD_sf"/>
</dbReference>
<dbReference type="Pfam" id="PF13344">
    <property type="entry name" value="Hydrolase_6"/>
    <property type="match status" value="1"/>
</dbReference>
<proteinExistence type="predicted"/>
<reference evidence="3 4" key="1">
    <citation type="journal article" date="2018" name="Nat. Ecol. Evol.">
        <title>Genomic signatures of mitonuclear coevolution across populations of Tigriopus californicus.</title>
        <authorList>
            <person name="Barreto F.S."/>
            <person name="Watson E.T."/>
            <person name="Lima T.G."/>
            <person name="Willett C.S."/>
            <person name="Edmands S."/>
            <person name="Li W."/>
            <person name="Burton R.S."/>
        </authorList>
    </citation>
    <scope>NUCLEOTIDE SEQUENCE [LARGE SCALE GENOMIC DNA]</scope>
    <source>
        <strain evidence="3 4">San Diego</strain>
    </source>
</reference>
<dbReference type="Proteomes" id="UP000318571">
    <property type="component" value="Chromosome 10"/>
</dbReference>
<dbReference type="OMA" id="RDWASDQ"/>
<dbReference type="InterPro" id="IPR036412">
    <property type="entry name" value="HAD-like_sf"/>
</dbReference>
<evidence type="ECO:0000313" key="4">
    <source>
        <dbReference type="Proteomes" id="UP000318571"/>
    </source>
</evidence>
<name>A0A553NDI2_TIGCA</name>
<comment type="caution">
    <text evidence="3">The sequence shown here is derived from an EMBL/GenBank/DDBJ whole genome shotgun (WGS) entry which is preliminary data.</text>
</comment>
<sequence>MAIYSQCFPRFCFHQMMFSRPPKTPFILKHSLSSSPHLNQSPHPPQFGIMFDIDGVIVRGKKVLPFSPGAFQRLVDSQGRFRVPTVFVTNAGNSLRQTKADQLSDWLNVQVTEDQVVMSHSPLKMFTKYHNRHVLVTGQGPVAEIAANLGFTNITTISQLRHAFPSLDVVDHKRRRTAPCSFETYFPRIEAVVLFGEPIRWETPLQLLIDVLTTQGLPCQAPKTVPYPHIPILACNMDLQWMAEAVLPRFGHGAFLTCLENLYQKITGHDLVYSALIGKPSEITYRHSEHMLQAAAKKIGLDQPVQSIYCIGDNVCTDIFGANLYHKQLSKLASEEVSTHQTPLAASRSFEHLMGPDESKFKPEAKRCYSILVETGVYSFEDRASLNWNHSPRDFLPVEEKLLEPSFLVPNVSDAVDLILQREDFH</sequence>
<keyword evidence="4" id="KW-1185">Reference proteome</keyword>
<dbReference type="InterPro" id="IPR006357">
    <property type="entry name" value="HAD-SF_hydro_IIA"/>
</dbReference>
<evidence type="ECO:0000256" key="2">
    <source>
        <dbReference type="ARBA" id="ARBA00069384"/>
    </source>
</evidence>
<dbReference type="InterPro" id="IPR050324">
    <property type="entry name" value="CDP-alcohol_PTase-I"/>
</dbReference>
<dbReference type="AlphaFoldDB" id="A0A553NDI2"/>
<dbReference type="NCBIfam" id="TIGR01460">
    <property type="entry name" value="HAD-SF-IIA"/>
    <property type="match status" value="1"/>
</dbReference>
<dbReference type="FunFam" id="3.40.50.1000:FF:000081">
    <property type="entry name" value="Haloacid dehalogenase like hydrolase domain containing 5"/>
    <property type="match status" value="1"/>
</dbReference>
<dbReference type="GO" id="GO:0046474">
    <property type="term" value="P:glycerophospholipid biosynthetic process"/>
    <property type="evidence" value="ECO:0007669"/>
    <property type="project" value="TreeGrafter"/>
</dbReference>
<dbReference type="NCBIfam" id="TIGR01456">
    <property type="entry name" value="CECR5"/>
    <property type="match status" value="1"/>
</dbReference>
<keyword evidence="1" id="KW-0732">Signal</keyword>
<dbReference type="PANTHER" id="PTHR14269">
    <property type="entry name" value="CDP-DIACYLGLYCEROL--GLYCEROL-3-PHOSPHATE 3-PHOSPHATIDYLTRANSFERASE-RELATED"/>
    <property type="match status" value="1"/>
</dbReference>
<dbReference type="PANTHER" id="PTHR14269:SF4">
    <property type="entry name" value="CAT EYE SYNDROME CRITICAL REGION PROTEIN 5"/>
    <property type="match status" value="1"/>
</dbReference>
<evidence type="ECO:0000313" key="3">
    <source>
        <dbReference type="EMBL" id="TRY63500.1"/>
    </source>
</evidence>
<dbReference type="GO" id="GO:0005739">
    <property type="term" value="C:mitochondrion"/>
    <property type="evidence" value="ECO:0007669"/>
    <property type="project" value="TreeGrafter"/>
</dbReference>